<organism evidence="1 2">
    <name type="scientific">Brassica carinata</name>
    <name type="common">Ethiopian mustard</name>
    <name type="synonym">Abyssinian cabbage</name>
    <dbReference type="NCBI Taxonomy" id="52824"/>
    <lineage>
        <taxon>Eukaryota</taxon>
        <taxon>Viridiplantae</taxon>
        <taxon>Streptophyta</taxon>
        <taxon>Embryophyta</taxon>
        <taxon>Tracheophyta</taxon>
        <taxon>Spermatophyta</taxon>
        <taxon>Magnoliopsida</taxon>
        <taxon>eudicotyledons</taxon>
        <taxon>Gunneridae</taxon>
        <taxon>Pentapetalae</taxon>
        <taxon>rosids</taxon>
        <taxon>malvids</taxon>
        <taxon>Brassicales</taxon>
        <taxon>Brassicaceae</taxon>
        <taxon>Brassiceae</taxon>
        <taxon>Brassica</taxon>
    </lineage>
</organism>
<sequence>MPRILLKKTNLIHAQRSGSASVSETWSRTKSNRIFTRLLNVTISLQPYGNKGIEMIAGILATLVEMLSFDNNLGPMID</sequence>
<evidence type="ECO:0000313" key="1">
    <source>
        <dbReference type="EMBL" id="KAG2276366.1"/>
    </source>
</evidence>
<proteinExistence type="predicted"/>
<comment type="caution">
    <text evidence="1">The sequence shown here is derived from an EMBL/GenBank/DDBJ whole genome shotgun (WGS) entry which is preliminary data.</text>
</comment>
<dbReference type="AlphaFoldDB" id="A0A8X7UHR3"/>
<evidence type="ECO:0000313" key="2">
    <source>
        <dbReference type="Proteomes" id="UP000886595"/>
    </source>
</evidence>
<reference evidence="1 2" key="1">
    <citation type="submission" date="2020-02" db="EMBL/GenBank/DDBJ databases">
        <authorList>
            <person name="Ma Q."/>
            <person name="Huang Y."/>
            <person name="Song X."/>
            <person name="Pei D."/>
        </authorList>
    </citation>
    <scope>NUCLEOTIDE SEQUENCE [LARGE SCALE GENOMIC DNA]</scope>
    <source>
        <strain evidence="1">Sxm20200214</strain>
        <tissue evidence="1">Leaf</tissue>
    </source>
</reference>
<name>A0A8X7UHR3_BRACI</name>
<dbReference type="EMBL" id="JAAMPC010000012">
    <property type="protein sequence ID" value="KAG2276366.1"/>
    <property type="molecule type" value="Genomic_DNA"/>
</dbReference>
<keyword evidence="2" id="KW-1185">Reference proteome</keyword>
<gene>
    <name evidence="1" type="ORF">Bca52824_058921</name>
</gene>
<accession>A0A8X7UHR3</accession>
<dbReference type="Proteomes" id="UP000886595">
    <property type="component" value="Unassembled WGS sequence"/>
</dbReference>
<protein>
    <submittedName>
        <fullName evidence="1">Uncharacterized protein</fullName>
    </submittedName>
</protein>